<evidence type="ECO:0000259" key="4">
    <source>
        <dbReference type="Pfam" id="PF00892"/>
    </source>
</evidence>
<feature type="transmembrane region" description="Helical" evidence="3">
    <location>
        <begin position="142"/>
        <end position="162"/>
    </location>
</feature>
<feature type="domain" description="EamA" evidence="4">
    <location>
        <begin position="5"/>
        <end position="135"/>
    </location>
</feature>
<feature type="transmembrane region" description="Helical" evidence="3">
    <location>
        <begin position="90"/>
        <end position="112"/>
    </location>
</feature>
<accession>A0A2S5D5C4</accession>
<comment type="caution">
    <text evidence="5">The sequence shown here is derived from an EMBL/GenBank/DDBJ whole genome shotgun (WGS) entry which is preliminary data.</text>
</comment>
<feature type="transmembrane region" description="Helical" evidence="3">
    <location>
        <begin position="31"/>
        <end position="53"/>
    </location>
</feature>
<dbReference type="Gene3D" id="1.10.3730.20">
    <property type="match status" value="1"/>
</dbReference>
<dbReference type="Pfam" id="PF00892">
    <property type="entry name" value="EamA"/>
    <property type="match status" value="2"/>
</dbReference>
<dbReference type="GO" id="GO:0016020">
    <property type="term" value="C:membrane"/>
    <property type="evidence" value="ECO:0007669"/>
    <property type="project" value="InterPro"/>
</dbReference>
<evidence type="ECO:0000313" key="5">
    <source>
        <dbReference type="EMBL" id="POZ58285.1"/>
    </source>
</evidence>
<keyword evidence="6" id="KW-1185">Reference proteome</keyword>
<feature type="transmembrane region" description="Helical" evidence="3">
    <location>
        <begin position="206"/>
        <end position="225"/>
    </location>
</feature>
<feature type="transmembrane region" description="Helical" evidence="3">
    <location>
        <begin position="65"/>
        <end position="84"/>
    </location>
</feature>
<reference evidence="5 6" key="1">
    <citation type="submission" date="2017-11" db="EMBL/GenBank/DDBJ databases">
        <title>Genome sequence of Lysinibacillus sphaericus, a lignin-degrading bacteria isolated from municipal solid waste soil.</title>
        <authorList>
            <person name="Persinoti G.F."/>
            <person name="Paixao D.A."/>
            <person name="Bugg T.D."/>
            <person name="Squina F.M."/>
        </authorList>
    </citation>
    <scope>NUCLEOTIDE SEQUENCE [LARGE SCALE GENOMIC DNA]</scope>
    <source>
        <strain evidence="5 6">A1</strain>
    </source>
</reference>
<keyword evidence="3" id="KW-0472">Membrane</keyword>
<feature type="transmembrane region" description="Helical" evidence="3">
    <location>
        <begin position="237"/>
        <end position="257"/>
    </location>
</feature>
<gene>
    <name evidence="5" type="primary">yicL_3</name>
    <name evidence="5" type="ORF">LYSIN_03069</name>
</gene>
<feature type="transmembrane region" description="Helical" evidence="3">
    <location>
        <begin position="119"/>
        <end position="136"/>
    </location>
</feature>
<dbReference type="PANTHER" id="PTHR22911">
    <property type="entry name" value="ACYL-MALONYL CONDENSING ENZYME-RELATED"/>
    <property type="match status" value="1"/>
</dbReference>
<feature type="transmembrane region" description="Helical" evidence="3">
    <location>
        <begin position="174"/>
        <end position="194"/>
    </location>
</feature>
<dbReference type="RefSeq" id="WP_069512945.1">
    <property type="nucleotide sequence ID" value="NZ_CP194323.1"/>
</dbReference>
<protein>
    <submittedName>
        <fullName evidence="5">Putative inner membrane transporter YicL</fullName>
    </submittedName>
</protein>
<feature type="domain" description="EamA" evidence="4">
    <location>
        <begin position="147"/>
        <end position="279"/>
    </location>
</feature>
<feature type="transmembrane region" description="Helical" evidence="3">
    <location>
        <begin position="263"/>
        <end position="281"/>
    </location>
</feature>
<comment type="similarity">
    <text evidence="2">Belongs to the EamA transporter family.</text>
</comment>
<dbReference type="AlphaFoldDB" id="A0A2S5D5C4"/>
<comment type="subcellular location">
    <subcellularLocation>
        <location evidence="1">Endomembrane system</location>
        <topology evidence="1">Multi-pass membrane protein</topology>
    </subcellularLocation>
</comment>
<proteinExistence type="inferred from homology"/>
<name>A0A2S5D5C4_LYSSH</name>
<dbReference type="EMBL" id="PGLV01000001">
    <property type="protein sequence ID" value="POZ58285.1"/>
    <property type="molecule type" value="Genomic_DNA"/>
</dbReference>
<keyword evidence="3" id="KW-0812">Transmembrane</keyword>
<evidence type="ECO:0000256" key="3">
    <source>
        <dbReference type="SAM" id="Phobius"/>
    </source>
</evidence>
<evidence type="ECO:0000256" key="2">
    <source>
        <dbReference type="ARBA" id="ARBA00007362"/>
    </source>
</evidence>
<dbReference type="Proteomes" id="UP000237319">
    <property type="component" value="Unassembled WGS sequence"/>
</dbReference>
<organism evidence="5 6">
    <name type="scientific">Lysinibacillus sphaericus</name>
    <name type="common">Bacillus sphaericus</name>
    <dbReference type="NCBI Taxonomy" id="1421"/>
    <lineage>
        <taxon>Bacteria</taxon>
        <taxon>Bacillati</taxon>
        <taxon>Bacillota</taxon>
        <taxon>Bacilli</taxon>
        <taxon>Bacillales</taxon>
        <taxon>Bacillaceae</taxon>
        <taxon>Lysinibacillus</taxon>
    </lineage>
</organism>
<dbReference type="InterPro" id="IPR000620">
    <property type="entry name" value="EamA_dom"/>
</dbReference>
<dbReference type="PANTHER" id="PTHR22911:SF79">
    <property type="entry name" value="MOBA-LIKE NTP TRANSFERASE DOMAIN-CONTAINING PROTEIN"/>
    <property type="match status" value="1"/>
</dbReference>
<dbReference type="SUPFAM" id="SSF103481">
    <property type="entry name" value="Multidrug resistance efflux transporter EmrE"/>
    <property type="match status" value="2"/>
</dbReference>
<dbReference type="InterPro" id="IPR037185">
    <property type="entry name" value="EmrE-like"/>
</dbReference>
<sequence>MVYPYFFVLLAAILWGMTGTAQTFLDKGVSSIAVATIRSAIGGGLLLVAVVLLRKISFRTWSWKWTILAAASIALFQGLFFTSIRLTGVAIGTVVTIGSAPMFSGMLEWLFWKTRPSKVWGIATIMTITGCMLLFINSGDRAIHLGGVGLAVCAGLSFAVYTNMSKQLMAQQEALPAVAMTFSICAVLLLPFSISSGFSWLAEMQNLWTMIFMGVMCTSIAYLLFLSGLQKISSSSAVTLSLAEPLTAAMLGVLLVGEHLSSTSWVGVAMLLGGIVVLTFTGRKNK</sequence>
<keyword evidence="3" id="KW-1133">Transmembrane helix</keyword>
<evidence type="ECO:0000256" key="1">
    <source>
        <dbReference type="ARBA" id="ARBA00004127"/>
    </source>
</evidence>
<evidence type="ECO:0000313" key="6">
    <source>
        <dbReference type="Proteomes" id="UP000237319"/>
    </source>
</evidence>